<dbReference type="InterPro" id="IPR053148">
    <property type="entry name" value="PD-DEXK-like_domain"/>
</dbReference>
<dbReference type="InterPro" id="IPR041527">
    <property type="entry name" value="YhcG_N"/>
</dbReference>
<dbReference type="Gene3D" id="3.40.1350.10">
    <property type="match status" value="1"/>
</dbReference>
<evidence type="ECO:0000313" key="4">
    <source>
        <dbReference type="Proteomes" id="UP000620327"/>
    </source>
</evidence>
<feature type="domain" description="YhcG N-terminal" evidence="2">
    <location>
        <begin position="18"/>
        <end position="150"/>
    </location>
</feature>
<comment type="caution">
    <text evidence="3">The sequence shown here is derived from an EMBL/GenBank/DDBJ whole genome shotgun (WGS) entry which is preliminary data.</text>
</comment>
<name>A0A923S8Y9_9FIRM</name>
<dbReference type="PANTHER" id="PTHR30547:SF5">
    <property type="entry name" value="NUCLEASE YHCG-RELATED"/>
    <property type="match status" value="1"/>
</dbReference>
<accession>A0A923S8Y9</accession>
<evidence type="ECO:0000313" key="3">
    <source>
        <dbReference type="EMBL" id="MBC5772250.1"/>
    </source>
</evidence>
<dbReference type="InterPro" id="IPR011856">
    <property type="entry name" value="tRNA_endonuc-like_dom_sf"/>
</dbReference>
<protein>
    <submittedName>
        <fullName evidence="3">DUF1016 domain-containing protein</fullName>
    </submittedName>
</protein>
<dbReference type="Pfam" id="PF17761">
    <property type="entry name" value="DUF1016_N"/>
    <property type="match status" value="1"/>
</dbReference>
<dbReference type="PANTHER" id="PTHR30547">
    <property type="entry name" value="UNCHARACTERIZED PROTEIN YHCG-RELATED"/>
    <property type="match status" value="1"/>
</dbReference>
<dbReference type="RefSeq" id="WP_187016371.1">
    <property type="nucleotide sequence ID" value="NZ_JACOQI010000046.1"/>
</dbReference>
<dbReference type="InterPro" id="IPR009362">
    <property type="entry name" value="YhcG_C"/>
</dbReference>
<dbReference type="EMBL" id="JACOQI010000046">
    <property type="protein sequence ID" value="MBC5772250.1"/>
    <property type="molecule type" value="Genomic_DNA"/>
</dbReference>
<sequence length="339" mass="39847">MDNELQTNITTEQTYHSIRHSIVSAQRSLSVAVNSAMVTAYWEIGEQIYKACGENDRAGYGKKLLQYLSAHLMAEFGKGFDESNLRKMRQFYCAYPIRDTLCPELSWSHYRLLMRVPDEKERAFYAEECAKSAWSVRQLERQIHTMYYQRILASQDKSLVAAEIQTTEPKPEYERIIKDPYVMEFLQIQPDTHVYEGELEQALIDHLQHFLLELGRGFSFVARQKKFTLDGQNFFIDLVFYNYILKCFVLIDLKMGQLTHQDLGQMQMYVNYYTRELMNEGDTPPIGIVLCADKSDAVVKYTLPEDNHQIFASKYFTYLPTEEELKRELRLDEFQKLDE</sequence>
<organism evidence="3 4">
    <name type="scientific">Dysosmobacter segnis</name>
    <dbReference type="NCBI Taxonomy" id="2763042"/>
    <lineage>
        <taxon>Bacteria</taxon>
        <taxon>Bacillati</taxon>
        <taxon>Bacillota</taxon>
        <taxon>Clostridia</taxon>
        <taxon>Eubacteriales</taxon>
        <taxon>Oscillospiraceae</taxon>
        <taxon>Dysosmobacter</taxon>
    </lineage>
</organism>
<dbReference type="Proteomes" id="UP000620327">
    <property type="component" value="Unassembled WGS sequence"/>
</dbReference>
<evidence type="ECO:0000259" key="1">
    <source>
        <dbReference type="Pfam" id="PF06250"/>
    </source>
</evidence>
<dbReference type="GO" id="GO:0003676">
    <property type="term" value="F:nucleic acid binding"/>
    <property type="evidence" value="ECO:0007669"/>
    <property type="project" value="InterPro"/>
</dbReference>
<feature type="domain" description="YhcG PDDEXK nuclease" evidence="1">
    <location>
        <begin position="175"/>
        <end position="329"/>
    </location>
</feature>
<keyword evidence="4" id="KW-1185">Reference proteome</keyword>
<gene>
    <name evidence="3" type="ORF">H8Z83_18365</name>
</gene>
<dbReference type="Pfam" id="PF06250">
    <property type="entry name" value="YhcG_C"/>
    <property type="match status" value="1"/>
</dbReference>
<dbReference type="AlphaFoldDB" id="A0A923S8Y9"/>
<proteinExistence type="predicted"/>
<evidence type="ECO:0000259" key="2">
    <source>
        <dbReference type="Pfam" id="PF17761"/>
    </source>
</evidence>
<reference evidence="3" key="1">
    <citation type="submission" date="2020-08" db="EMBL/GenBank/DDBJ databases">
        <title>Genome public.</title>
        <authorList>
            <person name="Liu C."/>
            <person name="Sun Q."/>
        </authorList>
    </citation>
    <scope>NUCLEOTIDE SEQUENCE</scope>
    <source>
        <strain evidence="3">BX15</strain>
    </source>
</reference>